<reference evidence="1" key="1">
    <citation type="submission" date="2016-04" db="EMBL/GenBank/DDBJ databases">
        <title>Complete sequences of multidrug resistance plasmids bearing rmtG16S ribosomal RNA methyltransferase genes.</title>
        <authorList>
            <person name="Bueno M.F.C."/>
            <person name="Francisco G.R."/>
            <person name="Doi Y."/>
            <person name="Garcia D.O."/>
        </authorList>
    </citation>
    <scope>NUCLEOTIDE SEQUENCE</scope>
    <source>
        <strain evidence="1">Kp84/11</strain>
        <plasmid evidence="1">unnamed</plasmid>
    </source>
</reference>
<proteinExistence type="predicted"/>
<accession>A0A1J0QZM6</accession>
<dbReference type="AlphaFoldDB" id="A0A1J0QZM6"/>
<name>A0A1J0QZM6_KLEPN</name>
<organism evidence="1">
    <name type="scientific">Klebsiella pneumoniae</name>
    <dbReference type="NCBI Taxonomy" id="573"/>
    <lineage>
        <taxon>Bacteria</taxon>
        <taxon>Pseudomonadati</taxon>
        <taxon>Pseudomonadota</taxon>
        <taxon>Gammaproteobacteria</taxon>
        <taxon>Enterobacterales</taxon>
        <taxon>Enterobacteriaceae</taxon>
        <taxon>Klebsiella/Raoultella group</taxon>
        <taxon>Klebsiella</taxon>
        <taxon>Klebsiella pneumoniae complex</taxon>
    </lineage>
</organism>
<sequence>MDASYSRYCLWMTSERLRENNFFSARKNRVVVSSGFVE</sequence>
<protein>
    <submittedName>
        <fullName evidence="1">Uncharacterized protein</fullName>
    </submittedName>
</protein>
<evidence type="ECO:0000313" key="1">
    <source>
        <dbReference type="EMBL" id="APD70708.1"/>
    </source>
</evidence>
<keyword evidence="1" id="KW-0614">Plasmid</keyword>
<dbReference type="EMBL" id="KX029332">
    <property type="protein sequence ID" value="APD70708.1"/>
    <property type="molecule type" value="Genomic_DNA"/>
</dbReference>
<geneLocation type="plasmid" evidence="1">
    <name>unnamed</name>
</geneLocation>